<sequence length="65" mass="7511">MTARGARLSPAEAILDEVDRPKTRLSDYPQLQRLQTLLSEDHGETEFEEALEALLDRLESYLPRR</sequence>
<dbReference type="Gene3D" id="1.10.357.10">
    <property type="entry name" value="Tetracycline Repressor, domain 2"/>
    <property type="match status" value="1"/>
</dbReference>
<keyword evidence="2" id="KW-1185">Reference proteome</keyword>
<organism evidence="1 2">
    <name type="scientific">Mycolicibacterium aubagnense</name>
    <dbReference type="NCBI Taxonomy" id="319707"/>
    <lineage>
        <taxon>Bacteria</taxon>
        <taxon>Bacillati</taxon>
        <taxon>Actinomycetota</taxon>
        <taxon>Actinomycetes</taxon>
        <taxon>Mycobacteriales</taxon>
        <taxon>Mycobacteriaceae</taxon>
        <taxon>Mycolicibacterium</taxon>
    </lineage>
</organism>
<dbReference type="EMBL" id="AP022577">
    <property type="protein sequence ID" value="BBX84038.1"/>
    <property type="molecule type" value="Genomic_DNA"/>
</dbReference>
<gene>
    <name evidence="1" type="ORF">MAUB_19110</name>
</gene>
<protein>
    <submittedName>
        <fullName evidence="1">Uncharacterized protein</fullName>
    </submittedName>
</protein>
<evidence type="ECO:0000313" key="1">
    <source>
        <dbReference type="EMBL" id="BBX84038.1"/>
    </source>
</evidence>
<name>A0ABN5YQU7_9MYCO</name>
<dbReference type="Proteomes" id="UP000465609">
    <property type="component" value="Chromosome"/>
</dbReference>
<evidence type="ECO:0000313" key="2">
    <source>
        <dbReference type="Proteomes" id="UP000465609"/>
    </source>
</evidence>
<reference evidence="1 2" key="1">
    <citation type="journal article" date="2019" name="Emerg. Microbes Infect.">
        <title>Comprehensive subspecies identification of 175 nontuberculous mycobacteria species based on 7547 genomic profiles.</title>
        <authorList>
            <person name="Matsumoto Y."/>
            <person name="Kinjo T."/>
            <person name="Motooka D."/>
            <person name="Nabeya D."/>
            <person name="Jung N."/>
            <person name="Uechi K."/>
            <person name="Horii T."/>
            <person name="Iida T."/>
            <person name="Fujita J."/>
            <person name="Nakamura S."/>
        </authorList>
    </citation>
    <scope>NUCLEOTIDE SEQUENCE [LARGE SCALE GENOMIC DNA]</scope>
    <source>
        <strain evidence="1 2">JCM 15296</strain>
    </source>
</reference>
<accession>A0ABN5YQU7</accession>
<proteinExistence type="predicted"/>